<organism evidence="7 8">
    <name type="scientific">Haematobacter genomosp. 1</name>
    <dbReference type="NCBI Taxonomy" id="366618"/>
    <lineage>
        <taxon>Bacteria</taxon>
        <taxon>Pseudomonadati</taxon>
        <taxon>Pseudomonadota</taxon>
        <taxon>Alphaproteobacteria</taxon>
        <taxon>Rhodobacterales</taxon>
        <taxon>Paracoccaceae</taxon>
        <taxon>Haematobacter</taxon>
    </lineage>
</organism>
<dbReference type="GO" id="GO:0016811">
    <property type="term" value="F:hydrolase activity, acting on carbon-nitrogen (but not peptide) bonds, in linear amides"/>
    <property type="evidence" value="ECO:0007669"/>
    <property type="project" value="InterPro"/>
</dbReference>
<feature type="transmembrane region" description="Helical" evidence="6">
    <location>
        <begin position="133"/>
        <end position="151"/>
    </location>
</feature>
<evidence type="ECO:0000313" key="7">
    <source>
        <dbReference type="EMBL" id="OWJ75846.1"/>
    </source>
</evidence>
<evidence type="ECO:0000256" key="1">
    <source>
        <dbReference type="ARBA" id="ARBA00004141"/>
    </source>
</evidence>
<dbReference type="GO" id="GO:0016020">
    <property type="term" value="C:membrane"/>
    <property type="evidence" value="ECO:0007669"/>
    <property type="project" value="UniProtKB-SubCell"/>
</dbReference>
<feature type="transmembrane region" description="Helical" evidence="6">
    <location>
        <begin position="105"/>
        <end position="127"/>
    </location>
</feature>
<keyword evidence="8" id="KW-1185">Reference proteome</keyword>
<reference evidence="7 8" key="1">
    <citation type="submission" date="2016-12" db="EMBL/GenBank/DDBJ databases">
        <title>Comparison of Traditional DNA-DNA Hybridization with In Silico Genomic Analysis.</title>
        <authorList>
            <person name="Nicholson A.C."/>
            <person name="Humrighouse B.W."/>
            <person name="Graziano J."/>
            <person name="Lasker B."/>
            <person name="Whitney A.M."/>
            <person name="Mcquiston J.R."/>
        </authorList>
    </citation>
    <scope>NUCLEOTIDE SEQUENCE [LARGE SCALE GENOMIC DNA]</scope>
    <source>
        <strain evidence="7 8">H2240</strain>
    </source>
</reference>
<comment type="caution">
    <text evidence="7">The sequence shown here is derived from an EMBL/GenBank/DDBJ whole genome shotgun (WGS) entry which is preliminary data.</text>
</comment>
<feature type="transmembrane region" description="Helical" evidence="6">
    <location>
        <begin position="74"/>
        <end position="93"/>
    </location>
</feature>
<evidence type="ECO:0000313" key="8">
    <source>
        <dbReference type="Proteomes" id="UP000196878"/>
    </source>
</evidence>
<evidence type="ECO:0000256" key="3">
    <source>
        <dbReference type="ARBA" id="ARBA00022801"/>
    </source>
</evidence>
<feature type="transmembrane region" description="Helical" evidence="6">
    <location>
        <begin position="158"/>
        <end position="176"/>
    </location>
</feature>
<feature type="transmembrane region" description="Helical" evidence="6">
    <location>
        <begin position="191"/>
        <end position="208"/>
    </location>
</feature>
<gene>
    <name evidence="7" type="ORF">CDV49_16320</name>
</gene>
<evidence type="ECO:0008006" key="9">
    <source>
        <dbReference type="Google" id="ProtNLM"/>
    </source>
</evidence>
<dbReference type="InterPro" id="IPR008901">
    <property type="entry name" value="ACER"/>
</dbReference>
<keyword evidence="2 6" id="KW-0812">Transmembrane</keyword>
<dbReference type="Pfam" id="PF05875">
    <property type="entry name" value="Ceramidase"/>
    <property type="match status" value="1"/>
</dbReference>
<protein>
    <recommendedName>
        <fullName evidence="9">Ceramidase</fullName>
    </recommendedName>
</protein>
<comment type="subcellular location">
    <subcellularLocation>
        <location evidence="1">Membrane</location>
        <topology evidence="1">Multi-pass membrane protein</topology>
    </subcellularLocation>
</comment>
<proteinExistence type="predicted"/>
<dbReference type="OrthoDB" id="277121at2"/>
<keyword evidence="3" id="KW-0378">Hydrolase</keyword>
<dbReference type="Proteomes" id="UP000196878">
    <property type="component" value="Unassembled WGS sequence"/>
</dbReference>
<sequence length="220" mass="24184">MDWSRTIDAYCERTDASFWSEPLNAVTNLAFLIAALVSWRRISGERLPLAGVLCALLALIGIGSFLFHTFATRWAALADTLPILAFILAYLFTANLHFLRLRWPLALIGVALFFPFAALVTPFLAGVPLLGRSAAYLPVPLLILFYALLLSSRAPQTAGGLALGACILLLSLTARSADGLVCARLPMGKHLLWHVLNALMLGWMIEVYRRHMLAERGLPR</sequence>
<dbReference type="GO" id="GO:0006672">
    <property type="term" value="P:ceramide metabolic process"/>
    <property type="evidence" value="ECO:0007669"/>
    <property type="project" value="InterPro"/>
</dbReference>
<evidence type="ECO:0000256" key="4">
    <source>
        <dbReference type="ARBA" id="ARBA00022989"/>
    </source>
</evidence>
<evidence type="ECO:0000256" key="2">
    <source>
        <dbReference type="ARBA" id="ARBA00022692"/>
    </source>
</evidence>
<dbReference type="EMBL" id="NIPW01000034">
    <property type="protein sequence ID" value="OWJ75846.1"/>
    <property type="molecule type" value="Genomic_DNA"/>
</dbReference>
<accession>A0A212A7S3</accession>
<evidence type="ECO:0000256" key="5">
    <source>
        <dbReference type="ARBA" id="ARBA00023136"/>
    </source>
</evidence>
<name>A0A212A7S3_9RHOB</name>
<keyword evidence="4 6" id="KW-1133">Transmembrane helix</keyword>
<feature type="transmembrane region" description="Helical" evidence="6">
    <location>
        <begin position="47"/>
        <end position="68"/>
    </location>
</feature>
<evidence type="ECO:0000256" key="6">
    <source>
        <dbReference type="SAM" id="Phobius"/>
    </source>
</evidence>
<dbReference type="AlphaFoldDB" id="A0A212A7S3"/>
<dbReference type="RefSeq" id="WP_088216471.1">
    <property type="nucleotide sequence ID" value="NZ_NIPW01000034.1"/>
</dbReference>
<keyword evidence="5 6" id="KW-0472">Membrane</keyword>